<evidence type="ECO:0000313" key="2">
    <source>
        <dbReference type="Proteomes" id="UP001163223"/>
    </source>
</evidence>
<name>A0ACD4NR09_9HYPH</name>
<sequence>MRSEISQCLSQCRRAFISLAALSGVANVFALTGSIFMLAVYDRVIPSGSVPTLVSLGLIALLVYVFMAFIDIARGWMLTRIGLIIEESLTGRTYDLLVRKAASGSNEASGVVRDLDQVRGFLSSMGPTALFDLPWIPIYLAICFSFHWAIGLTVVAGALILVALTLVSEVVTKQPSKNLHEAQNRRFSLMQASQNNAETLQAMGMTLAMSGSWRAVSGRIVEVSRVMADMQTVLSTTSRTFRMVLQSFVLSVGAYLVINQDATGGIMIASSILSSRALAPIELSIAHWKSFVAARQSRTRLDELLQSNPPEHQSFAIPAPQRTLTCEQVSLSPPNVGRTIVHNVSFGLRAGEGLGIIGATGSGKSTLVRSLVGLWPPLSGVVRLDGSPLNQWSSTQRGRFIGYLPQRVALFEGTIAQNIARFDPDAEPDRIVSVARSSGIHEMIARLPNGYDTMIGEGGTGLSGGQSQRVGLARALYGDPFLLVLDEPNSNLDHDGELALQNAMMQTRARGGIVIIVAHRPSALSAVDHVLVMHDGRVQQMGPRDEILQSMMSRPAAPPVTAASAA</sequence>
<dbReference type="EMBL" id="CP113520">
    <property type="protein sequence ID" value="WAJ29179.1"/>
    <property type="molecule type" value="Genomic_DNA"/>
</dbReference>
<organism evidence="1 2">
    <name type="scientific">Antarcticirhabdus aurantiaca</name>
    <dbReference type="NCBI Taxonomy" id="2606717"/>
    <lineage>
        <taxon>Bacteria</taxon>
        <taxon>Pseudomonadati</taxon>
        <taxon>Pseudomonadota</taxon>
        <taxon>Alphaproteobacteria</taxon>
        <taxon>Hyphomicrobiales</taxon>
        <taxon>Aurantimonadaceae</taxon>
        <taxon>Antarcticirhabdus</taxon>
    </lineage>
</organism>
<proteinExistence type="predicted"/>
<accession>A0ACD4NR09</accession>
<gene>
    <name evidence="1" type="ORF">OXU80_02745</name>
</gene>
<evidence type="ECO:0000313" key="1">
    <source>
        <dbReference type="EMBL" id="WAJ29179.1"/>
    </source>
</evidence>
<protein>
    <submittedName>
        <fullName evidence="1">Type I secretion system permease/ATPase</fullName>
    </submittedName>
</protein>
<keyword evidence="2" id="KW-1185">Reference proteome</keyword>
<dbReference type="Proteomes" id="UP001163223">
    <property type="component" value="Chromosome"/>
</dbReference>
<reference evidence="1" key="1">
    <citation type="submission" date="2022-11" db="EMBL/GenBank/DDBJ databases">
        <title>beta-Carotene-producing bacterium, Jeongeuplla avenae sp. nov., alleviates the salt stress of Arabidopsis seedlings.</title>
        <authorList>
            <person name="Jiang L."/>
            <person name="Lee J."/>
        </authorList>
    </citation>
    <scope>NUCLEOTIDE SEQUENCE</scope>
    <source>
        <strain evidence="1">DY_R2A_6</strain>
    </source>
</reference>